<comment type="similarity">
    <text evidence="1">Belongs to the WD repeat CDC20/Fizzy family.</text>
</comment>
<dbReference type="SMART" id="SM00320">
    <property type="entry name" value="WD40"/>
    <property type="match status" value="6"/>
</dbReference>
<reference evidence="8 9" key="1">
    <citation type="submission" date="2014-02" db="EMBL/GenBank/DDBJ databases">
        <title>Single nucleus genome sequencing reveals high similarity among nuclei of an endomycorrhizal fungus.</title>
        <authorList>
            <person name="Lin K."/>
            <person name="Geurts R."/>
            <person name="Zhang Z."/>
            <person name="Limpens E."/>
            <person name="Saunders D.G."/>
            <person name="Mu D."/>
            <person name="Pang E."/>
            <person name="Cao H."/>
            <person name="Cha H."/>
            <person name="Lin T."/>
            <person name="Zhou Q."/>
            <person name="Shang Y."/>
            <person name="Li Y."/>
            <person name="Ivanov S."/>
            <person name="Sharma T."/>
            <person name="Velzen R.V."/>
            <person name="Ruijter N.D."/>
            <person name="Aanen D.K."/>
            <person name="Win J."/>
            <person name="Kamoun S."/>
            <person name="Bisseling T."/>
            <person name="Huang S."/>
        </authorList>
    </citation>
    <scope>NUCLEOTIDE SEQUENCE [LARGE SCALE GENOMIC DNA]</scope>
    <source>
        <strain evidence="9">DAOM197198w</strain>
    </source>
</reference>
<evidence type="ECO:0000256" key="3">
    <source>
        <dbReference type="ARBA" id="ARBA00022737"/>
    </source>
</evidence>
<dbReference type="GO" id="GO:0031145">
    <property type="term" value="P:anaphase-promoting complex-dependent catabolic process"/>
    <property type="evidence" value="ECO:0007669"/>
    <property type="project" value="TreeGrafter"/>
</dbReference>
<evidence type="ECO:0000256" key="5">
    <source>
        <dbReference type="PROSITE-ProRule" id="PRU00221"/>
    </source>
</evidence>
<keyword evidence="9" id="KW-1185">Reference proteome</keyword>
<evidence type="ECO:0000313" key="9">
    <source>
        <dbReference type="Proteomes" id="UP000022910"/>
    </source>
</evidence>
<feature type="region of interest" description="Disordered" evidence="6">
    <location>
        <begin position="63"/>
        <end position="87"/>
    </location>
</feature>
<dbReference type="OrthoDB" id="10263272at2759"/>
<dbReference type="InterPro" id="IPR015943">
    <property type="entry name" value="WD40/YVTN_repeat-like_dom_sf"/>
</dbReference>
<dbReference type="InterPro" id="IPR056150">
    <property type="entry name" value="WD40_CDC20-Fz"/>
</dbReference>
<keyword evidence="3" id="KW-0677">Repeat</keyword>
<dbReference type="GO" id="GO:1990757">
    <property type="term" value="F:ubiquitin ligase activator activity"/>
    <property type="evidence" value="ECO:0007669"/>
    <property type="project" value="TreeGrafter"/>
</dbReference>
<dbReference type="Proteomes" id="UP000022910">
    <property type="component" value="Unassembled WGS sequence"/>
</dbReference>
<feature type="compositionally biased region" description="Low complexity" evidence="6">
    <location>
        <begin position="7"/>
        <end position="23"/>
    </location>
</feature>
<evidence type="ECO:0000256" key="2">
    <source>
        <dbReference type="ARBA" id="ARBA00022574"/>
    </source>
</evidence>
<keyword evidence="4" id="KW-0131">Cell cycle</keyword>
<dbReference type="GO" id="GO:0005680">
    <property type="term" value="C:anaphase-promoting complex"/>
    <property type="evidence" value="ECO:0007669"/>
    <property type="project" value="TreeGrafter"/>
</dbReference>
<dbReference type="PANTHER" id="PTHR19918">
    <property type="entry name" value="CELL DIVISION CYCLE 20 CDC20 FIZZY -RELATED"/>
    <property type="match status" value="1"/>
</dbReference>
<dbReference type="HOGENOM" id="CLU_014831_4_2_1"/>
<dbReference type="GO" id="GO:0010997">
    <property type="term" value="F:anaphase-promoting complex binding"/>
    <property type="evidence" value="ECO:0007669"/>
    <property type="project" value="InterPro"/>
</dbReference>
<dbReference type="PANTHER" id="PTHR19918:SF1">
    <property type="entry name" value="FIZZY-RELATED PROTEIN HOMOLOG"/>
    <property type="match status" value="1"/>
</dbReference>
<feature type="repeat" description="WD" evidence="5">
    <location>
        <begin position="234"/>
        <end position="268"/>
    </location>
</feature>
<accession>A0A015IVD0</accession>
<dbReference type="EMBL" id="JEMT01026971">
    <property type="protein sequence ID" value="EXX58215.1"/>
    <property type="molecule type" value="Genomic_DNA"/>
</dbReference>
<feature type="repeat" description="WD" evidence="5">
    <location>
        <begin position="310"/>
        <end position="342"/>
    </location>
</feature>
<evidence type="ECO:0000256" key="1">
    <source>
        <dbReference type="ARBA" id="ARBA00006445"/>
    </source>
</evidence>
<dbReference type="Pfam" id="PF24807">
    <property type="entry name" value="WD40_CDC20-Fz"/>
    <property type="match status" value="1"/>
</dbReference>
<protein>
    <submittedName>
        <fullName evidence="8">Cdh1p</fullName>
    </submittedName>
</protein>
<dbReference type="AlphaFoldDB" id="A0A015IVD0"/>
<dbReference type="Gene3D" id="2.130.10.10">
    <property type="entry name" value="YVTN repeat-like/Quinoprotein amine dehydrogenase"/>
    <property type="match status" value="1"/>
</dbReference>
<dbReference type="InterPro" id="IPR001680">
    <property type="entry name" value="WD40_rpt"/>
</dbReference>
<dbReference type="InterPro" id="IPR033010">
    <property type="entry name" value="Cdc20/Fizzy"/>
</dbReference>
<feature type="domain" description="CDC20/Fizzy WD40" evidence="7">
    <location>
        <begin position="187"/>
        <end position="473"/>
    </location>
</feature>
<dbReference type="InterPro" id="IPR036322">
    <property type="entry name" value="WD40_repeat_dom_sf"/>
</dbReference>
<evidence type="ECO:0000256" key="4">
    <source>
        <dbReference type="ARBA" id="ARBA00023306"/>
    </source>
</evidence>
<dbReference type="STRING" id="1432141.A0A015IVD0"/>
<keyword evidence="2 5" id="KW-0853">WD repeat</keyword>
<dbReference type="PROSITE" id="PS50294">
    <property type="entry name" value="WD_REPEATS_REGION"/>
    <property type="match status" value="1"/>
</dbReference>
<comment type="caution">
    <text evidence="8">The sequence shown here is derived from an EMBL/GenBank/DDBJ whole genome shotgun (WGS) entry which is preliminary data.</text>
</comment>
<feature type="region of interest" description="Disordered" evidence="6">
    <location>
        <begin position="1"/>
        <end position="23"/>
    </location>
</feature>
<evidence type="ECO:0000259" key="7">
    <source>
        <dbReference type="Pfam" id="PF24807"/>
    </source>
</evidence>
<evidence type="ECO:0000256" key="6">
    <source>
        <dbReference type="SAM" id="MobiDB-lite"/>
    </source>
</evidence>
<feature type="repeat" description="WD" evidence="5">
    <location>
        <begin position="440"/>
        <end position="475"/>
    </location>
</feature>
<proteinExistence type="inferred from homology"/>
<gene>
    <name evidence="8" type="ORF">RirG_199910</name>
</gene>
<sequence>MYQQENKSIFTFPRSSSSSQGSVLNASNDISFGHAVNSQQGNGIGHSYRDRFIPVRSEDMISEFQRRSASTKQQNRKRKLSEADNDQESDRLRKIIVQRIMFPTRSINDEITKNIDASSVSSTDNILNFQKSFNRRPGFIDTPYRETYATTPFSHDIEKLMVAPQKSNRKINPQPYQMLAFCNDLTLKDDFYLNIVDWSSFDTLSLGLDCSVYLWNTGTSKMTKLCDLGFPYTISSVKWFPQNFQLAVGTTEGKVQIWDAQKLMKVRDFDGHRSRVGTLEWNKNILSTGSGDRIIYHRDQRSPDDYIQAFTGHKSEVCGLKWNLEGDQLASGGNANELFLWEGMNPTSVRKLEGHKAAIRAISWSPHARNLLASGGGHLDRQIRFWNTVDGRTLACYNAKSQVCNLQWSSTVNEIVSTHGWWKNDVMIWKYPSMQKIATLKGHTYRVLYFSISPNGEDIVTGAGGDDNTLRFWKIFNTPSKNKKTENKCSWKLDGLIR</sequence>
<name>A0A015IVD0_RHIIW</name>
<dbReference type="PROSITE" id="PS50082">
    <property type="entry name" value="WD_REPEATS_2"/>
    <property type="match status" value="3"/>
</dbReference>
<dbReference type="GO" id="GO:1905786">
    <property type="term" value="P:positive regulation of anaphase-promoting complex-dependent catabolic process"/>
    <property type="evidence" value="ECO:0007669"/>
    <property type="project" value="TreeGrafter"/>
</dbReference>
<dbReference type="SUPFAM" id="SSF50978">
    <property type="entry name" value="WD40 repeat-like"/>
    <property type="match status" value="1"/>
</dbReference>
<dbReference type="SMR" id="A0A015IVD0"/>
<organism evidence="8 9">
    <name type="scientific">Rhizophagus irregularis (strain DAOM 197198w)</name>
    <name type="common">Glomus intraradices</name>
    <dbReference type="NCBI Taxonomy" id="1432141"/>
    <lineage>
        <taxon>Eukaryota</taxon>
        <taxon>Fungi</taxon>
        <taxon>Fungi incertae sedis</taxon>
        <taxon>Mucoromycota</taxon>
        <taxon>Glomeromycotina</taxon>
        <taxon>Glomeromycetes</taxon>
        <taxon>Glomerales</taxon>
        <taxon>Glomeraceae</taxon>
        <taxon>Rhizophagus</taxon>
    </lineage>
</organism>
<evidence type="ECO:0000313" key="8">
    <source>
        <dbReference type="EMBL" id="EXX58215.1"/>
    </source>
</evidence>